<evidence type="ECO:0000313" key="2">
    <source>
        <dbReference type="Proteomes" id="UP000324252"/>
    </source>
</evidence>
<organism evidence="1 2">
    <name type="scientific">Lutimaribacter pacificus</name>
    <dbReference type="NCBI Taxonomy" id="391948"/>
    <lineage>
        <taxon>Bacteria</taxon>
        <taxon>Pseudomonadati</taxon>
        <taxon>Pseudomonadota</taxon>
        <taxon>Alphaproteobacteria</taxon>
        <taxon>Rhodobacterales</taxon>
        <taxon>Roseobacteraceae</taxon>
        <taxon>Lutimaribacter</taxon>
    </lineage>
</organism>
<dbReference type="PIRSF" id="PIRSF012608">
    <property type="entry name" value="UCP012608"/>
    <property type="match status" value="1"/>
</dbReference>
<dbReference type="RefSeq" id="WP_149786670.1">
    <property type="nucleotide sequence ID" value="NZ_FNIO01000001.1"/>
</dbReference>
<proteinExistence type="predicted"/>
<dbReference type="EMBL" id="FQZZ01000001">
    <property type="protein sequence ID" value="SHJ49548.1"/>
    <property type="molecule type" value="Genomic_DNA"/>
</dbReference>
<name>A0A1H0C2L0_9RHOB</name>
<dbReference type="Pfam" id="PF10094">
    <property type="entry name" value="DUF2332"/>
    <property type="match status" value="1"/>
</dbReference>
<reference evidence="1 2" key="1">
    <citation type="submission" date="2016-11" db="EMBL/GenBank/DDBJ databases">
        <authorList>
            <person name="Varghese N."/>
            <person name="Submissions S."/>
        </authorList>
    </citation>
    <scope>NUCLEOTIDE SEQUENCE [LARGE SCALE GENOMIC DNA]</scope>
    <source>
        <strain evidence="1 2">DSM 29620</strain>
    </source>
</reference>
<protein>
    <recommendedName>
        <fullName evidence="3">DUF2332 domain-containing protein</fullName>
    </recommendedName>
</protein>
<dbReference type="InterPro" id="IPR011200">
    <property type="entry name" value="UCP012608"/>
</dbReference>
<evidence type="ECO:0008006" key="3">
    <source>
        <dbReference type="Google" id="ProtNLM"/>
    </source>
</evidence>
<accession>A0A1H0C2L0</accession>
<evidence type="ECO:0000313" key="1">
    <source>
        <dbReference type="EMBL" id="SHJ49548.1"/>
    </source>
</evidence>
<dbReference type="Proteomes" id="UP000324252">
    <property type="component" value="Unassembled WGS sequence"/>
</dbReference>
<dbReference type="AlphaFoldDB" id="A0A1H0C2L0"/>
<keyword evidence="2" id="KW-1185">Reference proteome</keyword>
<sequence length="344" mass="36658">MRLQTALREQAGHCAALGSPFMARLMGLCADHWPLDRTIAARMEAWPGDIGPKAVSLPLRLAGGLHALALTGVAPELAAAYPPNAASDAQLLAALRGAMRDHAAFLDRWIDSAPQTNELGRSAVLIAAARFLAARHGLPFVLSELGASAGLNLHFDRYALRVGGRAYGPTDPVLALEPDWHGPDPESAEIEIAARAGVDLNPLDPSDRDDALRLLAYLWPDQEARLARTRAALTLPPAPVARGDAIDWLEARLATPQPGRLHLICHTVAWQYFPAAAQARGRAMIEAAGAAATEDAPLAWLGLEADGDTPGAALTLRMWPGDLRLGLGRACFHGRWVHWAPPTG</sequence>
<gene>
    <name evidence="1" type="ORF">SAMN05444142_101436</name>
</gene>
<dbReference type="OrthoDB" id="7666987at2"/>